<evidence type="ECO:0000313" key="4">
    <source>
        <dbReference type="Proteomes" id="UP000225834"/>
    </source>
</evidence>
<organism evidence="3 4">
    <name type="scientific">Bacillus phage Juan</name>
    <dbReference type="NCBI Taxonomy" id="2023949"/>
    <lineage>
        <taxon>Viruses</taxon>
        <taxon>Duplodnaviria</taxon>
        <taxon>Heunggongvirae</taxon>
        <taxon>Uroviricota</taxon>
        <taxon>Caudoviricetes</taxon>
        <taxon>Salasmaviridae</taxon>
        <taxon>Northropvirinae</taxon>
        <taxon>Claudivirus</taxon>
        <taxon>Claudivirus juan</taxon>
    </lineage>
</organism>
<keyword evidence="4" id="KW-1185">Reference proteome</keyword>
<proteinExistence type="inferred from homology"/>
<sequence>MMNKVILVGRTTKYADLRYTPEGKAVATVDLAVQQSFVNKKTGKREADFIRVVIWGKPAETLANFVKKGHQVGFTGRISTRNYDGQDGKKVYVTEVLAEELTLMPNGEKQEA</sequence>
<dbReference type="PROSITE" id="PS50935">
    <property type="entry name" value="SSB"/>
    <property type="match status" value="1"/>
</dbReference>
<name>A0A223LIN8_9CAUD</name>
<dbReference type="NCBIfam" id="TIGR00621">
    <property type="entry name" value="ssb"/>
    <property type="match status" value="1"/>
</dbReference>
<dbReference type="EMBL" id="MF156577">
    <property type="protein sequence ID" value="ASU04104.1"/>
    <property type="molecule type" value="Genomic_DNA"/>
</dbReference>
<dbReference type="HAMAP" id="MF_00984">
    <property type="entry name" value="SSB"/>
    <property type="match status" value="1"/>
</dbReference>
<dbReference type="GO" id="GO:0009295">
    <property type="term" value="C:nucleoid"/>
    <property type="evidence" value="ECO:0007669"/>
    <property type="project" value="TreeGrafter"/>
</dbReference>
<evidence type="ECO:0000256" key="2">
    <source>
        <dbReference type="PIRNR" id="PIRNR002070"/>
    </source>
</evidence>
<dbReference type="PANTHER" id="PTHR10302">
    <property type="entry name" value="SINGLE-STRANDED DNA-BINDING PROTEIN"/>
    <property type="match status" value="1"/>
</dbReference>
<dbReference type="CDD" id="cd04496">
    <property type="entry name" value="SSB_OBF"/>
    <property type="match status" value="1"/>
</dbReference>
<dbReference type="GeneID" id="56238976"/>
<dbReference type="Pfam" id="PF00436">
    <property type="entry name" value="SSB"/>
    <property type="match status" value="1"/>
</dbReference>
<dbReference type="InterPro" id="IPR012340">
    <property type="entry name" value="NA-bd_OB-fold"/>
</dbReference>
<evidence type="ECO:0000256" key="1">
    <source>
        <dbReference type="ARBA" id="ARBA00023125"/>
    </source>
</evidence>
<dbReference type="Proteomes" id="UP000225834">
    <property type="component" value="Segment"/>
</dbReference>
<dbReference type="InterPro" id="IPR011344">
    <property type="entry name" value="ssDNA-bd"/>
</dbReference>
<dbReference type="GO" id="GO:0003697">
    <property type="term" value="F:single-stranded DNA binding"/>
    <property type="evidence" value="ECO:0007669"/>
    <property type="project" value="InterPro"/>
</dbReference>
<dbReference type="PIRSF" id="PIRSF002070">
    <property type="entry name" value="SSB"/>
    <property type="match status" value="1"/>
</dbReference>
<dbReference type="KEGG" id="vg:56238976"/>
<dbReference type="PANTHER" id="PTHR10302:SF27">
    <property type="entry name" value="SINGLE-STRANDED DNA-BINDING PROTEIN"/>
    <property type="match status" value="1"/>
</dbReference>
<dbReference type="InterPro" id="IPR000424">
    <property type="entry name" value="Primosome_PriB/ssb"/>
</dbReference>
<dbReference type="RefSeq" id="YP_009910268.1">
    <property type="nucleotide sequence ID" value="NC_049963.1"/>
</dbReference>
<protein>
    <recommendedName>
        <fullName evidence="2">Single-stranded DNA-binding protein</fullName>
    </recommendedName>
</protein>
<dbReference type="SUPFAM" id="SSF50249">
    <property type="entry name" value="Nucleic acid-binding proteins"/>
    <property type="match status" value="1"/>
</dbReference>
<accession>A0A223LIN8</accession>
<keyword evidence="1 2" id="KW-0238">DNA-binding</keyword>
<dbReference type="GO" id="GO:0006260">
    <property type="term" value="P:DNA replication"/>
    <property type="evidence" value="ECO:0007669"/>
    <property type="project" value="InterPro"/>
</dbReference>
<reference evidence="4" key="1">
    <citation type="submission" date="2017-05" db="EMBL/GenBank/DDBJ databases">
        <authorList>
            <person name="Persinger R."/>
            <person name="Himelright M."/>
            <person name="Sutterfield B."/>
            <person name="Davis G."/>
            <person name="Huang C."/>
            <person name="Martinez E."/>
            <person name="Miscione A."/>
            <person name="O'Neill T."/>
            <person name="Temple L."/>
        </authorList>
    </citation>
    <scope>NUCLEOTIDE SEQUENCE [LARGE SCALE GENOMIC DNA]</scope>
</reference>
<evidence type="ECO:0000313" key="3">
    <source>
        <dbReference type="EMBL" id="ASU04104.1"/>
    </source>
</evidence>
<dbReference type="Gene3D" id="2.40.50.140">
    <property type="entry name" value="Nucleic acid-binding proteins"/>
    <property type="match status" value="1"/>
</dbReference>